<reference evidence="1 2" key="1">
    <citation type="submission" date="2020-08" db="EMBL/GenBank/DDBJ databases">
        <title>A Genomic Blueprint of the Chicken Gut Microbiome.</title>
        <authorList>
            <person name="Gilroy R."/>
            <person name="Ravi A."/>
            <person name="Getino M."/>
            <person name="Pursley I."/>
            <person name="Horton D.L."/>
            <person name="Alikhan N.-F."/>
            <person name="Baker D."/>
            <person name="Gharbi K."/>
            <person name="Hall N."/>
            <person name="Watson M."/>
            <person name="Adriaenssens E.M."/>
            <person name="Foster-Nyarko E."/>
            <person name="Jarju S."/>
            <person name="Secka A."/>
            <person name="Antonio M."/>
            <person name="Oren A."/>
            <person name="Chaudhuri R."/>
            <person name="La Ragione R.M."/>
            <person name="Hildebrand F."/>
            <person name="Pallen M.J."/>
        </authorList>
    </citation>
    <scope>NUCLEOTIDE SEQUENCE [LARGE SCALE GENOMIC DNA]</scope>
    <source>
        <strain evidence="1 2">Sa5YUA1</strain>
    </source>
</reference>
<dbReference type="Proteomes" id="UP000657931">
    <property type="component" value="Unassembled WGS sequence"/>
</dbReference>
<evidence type="ECO:0008006" key="3">
    <source>
        <dbReference type="Google" id="ProtNLM"/>
    </source>
</evidence>
<accession>A0ABR8QND2</accession>
<keyword evidence="2" id="KW-1185">Reference proteome</keyword>
<sequence>MNLKHQADMAALPTECPPETAKSEDIEVAYRFIKSDLVTEEDFLSHKEENKKYPPYLACQALAVSFFVTEEHARKVAENNQYLGDKKLVKGRITSECGKHRTKRGHINLWLCEDVDMKKVFLGE</sequence>
<dbReference type="RefSeq" id="WP_191812849.1">
    <property type="nucleotide sequence ID" value="NZ_JACSQT010000003.1"/>
</dbReference>
<dbReference type="EMBL" id="JACSQT010000003">
    <property type="protein sequence ID" value="MBD7937026.1"/>
    <property type="molecule type" value="Genomic_DNA"/>
</dbReference>
<evidence type="ECO:0000313" key="1">
    <source>
        <dbReference type="EMBL" id="MBD7937026.1"/>
    </source>
</evidence>
<name>A0ABR8QND2_9BACI</name>
<proteinExistence type="predicted"/>
<evidence type="ECO:0000313" key="2">
    <source>
        <dbReference type="Proteomes" id="UP000657931"/>
    </source>
</evidence>
<organism evidence="1 2">
    <name type="scientific">Cytobacillus stercorigallinarum</name>
    <dbReference type="NCBI Taxonomy" id="2762240"/>
    <lineage>
        <taxon>Bacteria</taxon>
        <taxon>Bacillati</taxon>
        <taxon>Bacillota</taxon>
        <taxon>Bacilli</taxon>
        <taxon>Bacillales</taxon>
        <taxon>Bacillaceae</taxon>
        <taxon>Cytobacillus</taxon>
    </lineage>
</organism>
<protein>
    <recommendedName>
        <fullName evidence="3">DUF3895 domain-containing protein</fullName>
    </recommendedName>
</protein>
<comment type="caution">
    <text evidence="1">The sequence shown here is derived from an EMBL/GenBank/DDBJ whole genome shotgun (WGS) entry which is preliminary data.</text>
</comment>
<gene>
    <name evidence="1" type="ORF">H9655_08280</name>
</gene>